<dbReference type="Proteomes" id="UP001302374">
    <property type="component" value="Chromosome"/>
</dbReference>
<dbReference type="AlphaFoldDB" id="A0A7X5YAN7"/>
<feature type="transmembrane region" description="Helical" evidence="1">
    <location>
        <begin position="61"/>
        <end position="79"/>
    </location>
</feature>
<feature type="transmembrane region" description="Helical" evidence="1">
    <location>
        <begin position="220"/>
        <end position="240"/>
    </location>
</feature>
<dbReference type="GeneID" id="86893187"/>
<dbReference type="EMBL" id="JAATLI010000002">
    <property type="protein sequence ID" value="NJC16898.1"/>
    <property type="molecule type" value="Genomic_DNA"/>
</dbReference>
<evidence type="ECO:0000313" key="3">
    <source>
        <dbReference type="EMBL" id="NJC16898.1"/>
    </source>
</evidence>
<evidence type="ECO:0000313" key="5">
    <source>
        <dbReference type="Proteomes" id="UP000576368"/>
    </source>
</evidence>
<feature type="transmembrane region" description="Helical" evidence="1">
    <location>
        <begin position="112"/>
        <end position="134"/>
    </location>
</feature>
<dbReference type="Proteomes" id="UP000576368">
    <property type="component" value="Unassembled WGS sequence"/>
</dbReference>
<feature type="transmembrane region" description="Helical" evidence="1">
    <location>
        <begin position="179"/>
        <end position="200"/>
    </location>
</feature>
<name>A0A7X5YAN7_9BACT</name>
<protein>
    <submittedName>
        <fullName evidence="3">ABC-type transport system involved in multi-copper enzyme maturation permease subunit</fullName>
    </submittedName>
</protein>
<accession>A0A7X5YAN7</accession>
<proteinExistence type="predicted"/>
<evidence type="ECO:0000256" key="1">
    <source>
        <dbReference type="SAM" id="Phobius"/>
    </source>
</evidence>
<dbReference type="EMBL" id="CP043839">
    <property type="protein sequence ID" value="WOF14003.1"/>
    <property type="molecule type" value="Genomic_DNA"/>
</dbReference>
<dbReference type="RefSeq" id="WP_168044116.1">
    <property type="nucleotide sequence ID" value="NZ_BMPA01000002.1"/>
</dbReference>
<gene>
    <name evidence="4" type="ORF">F1644_17790</name>
    <name evidence="3" type="ORF">GGR15_000503</name>
</gene>
<dbReference type="Pfam" id="PF25275">
    <property type="entry name" value="Golvesin_C"/>
    <property type="match status" value="1"/>
</dbReference>
<feature type="domain" description="Golvesin/Xly CBD-like" evidence="2">
    <location>
        <begin position="991"/>
        <end position="1119"/>
    </location>
</feature>
<keyword evidence="1" id="KW-1133">Transmembrane helix</keyword>
<dbReference type="InterPro" id="IPR033803">
    <property type="entry name" value="CBD-like_Golvesin-Xly"/>
</dbReference>
<keyword evidence="1" id="KW-0472">Membrane</keyword>
<evidence type="ECO:0000259" key="2">
    <source>
        <dbReference type="Pfam" id="PF25275"/>
    </source>
</evidence>
<sequence>MNAREIFIVARYEFLVISRGVVFRVLTLLALLGVTWLQVALQGTGVAYSWTMVSTSSAMPLVNAYLFNIAQAFMIVFLVTDYDLREQRQGSLECIHARPVNNTDYFLGKVMAILWVFSCLGMVSGVICSAVNLFGSEAPWDPWVYLFYFLTLTFPSLLFFTGLSFLVTQLLRSRFLSQVLLLIVFYLTVTWLPGISHGSFDFMGSALANLFSDITGHSSLGFYLFQRLSILLVGAGLVCVGACQARRLPNSIKRVRGWQRVGFLFVVFGVVCVSGRLCFYFHESAVRETYRLNYERYWRDTTCRVREHGIRFSQEAGRLSSVSDMLLFNPGDVVLPRIVLYLNPGLPVSSVRESGQDVKFIRNAQVLLIDRELGARDTVRLEISYSGCVEERYGYLWVHDYQYYNPWREDAFFNFGNRYAYVSDEFTWLVPECGWYPVSIPVNPRMGGNSGRDYTLYELEVTCASGLTVLSQGKVSREGGTWRFKTPKPLEGISLCFGDYERKRVRTSGFFVELYMFRGKGIDRMFFGHLKEKDIREVLENKIGGASALTGSSMSLADSVSGIRFRSDWCYSRESRLIVAELPLSVTSFHDPRENRSGFSQPGMLFFPERGSRWEFLVPPGQNKRLNLERFDKSERKLERSVFSQLVGYLLENGGWEPLENPFQKRLFNRSFGREGFFPERQLCSGFTLMYEPGVCLSSGDYPFMDMLYKEWVRQRIGEGPWMNRGRGGKLKDVTLYAREHSLIEAMRDPLLDPLAREIYTQQKAQELLDLMCVQAPRDSLWDFFENFYKRYSGEVPVEIFLGELRDSLGVTVEDYVGWLNSRSQNVYRVKDMDIVKVQDLGRGKAYGEFKIQHCGTRRGVVAVSTDNPFTWGKQDREVYSLEPGKCYQVRFPLGQRGYRFALSTGVSRNIPTEMYVDLEREARNLMVPAWGRDTCCGVFEIAGSLFDREDDRVILVDNESPGFRLITSGRKWLQALLGKDDKPYVENLSFTNATGVWSKHYAGMYWGDSIRSVYGKLAEVGRFKAEWTTRIEREGTYEIFVFTHELDGYYREKKRRQEYFYRIEGGGCNKETSLVLLATQKGWKSLGKYHLSEGEARIVLDDRGEPGQIVIADAVKWVRVD</sequence>
<evidence type="ECO:0000313" key="4">
    <source>
        <dbReference type="EMBL" id="WOF14003.1"/>
    </source>
</evidence>
<reference evidence="3 5" key="2">
    <citation type="submission" date="2020-03" db="EMBL/GenBank/DDBJ databases">
        <title>Genomic Encyclopedia of Type Strains, Phase IV (KMG-IV): sequencing the most valuable type-strain genomes for metagenomic binning, comparative biology and taxonomic classification.</title>
        <authorList>
            <person name="Goeker M."/>
        </authorList>
    </citation>
    <scope>NUCLEOTIDE SEQUENCE [LARGE SCALE GENOMIC DNA]</scope>
    <source>
        <strain evidence="3 5">DSM 105722</strain>
    </source>
</reference>
<organism evidence="3 5">
    <name type="scientific">Butyricimonas paravirosa</name>
    <dbReference type="NCBI Taxonomy" id="1472417"/>
    <lineage>
        <taxon>Bacteria</taxon>
        <taxon>Pseudomonadati</taxon>
        <taxon>Bacteroidota</taxon>
        <taxon>Bacteroidia</taxon>
        <taxon>Bacteroidales</taxon>
        <taxon>Odoribacteraceae</taxon>
        <taxon>Butyricimonas</taxon>
    </lineage>
</organism>
<reference evidence="4 6" key="1">
    <citation type="submission" date="2019-09" db="EMBL/GenBank/DDBJ databases">
        <title>Butyricimonas paravirosa DSM 105722 (=214-4 = JCM 18677 = CCUG 65563).</title>
        <authorList>
            <person name="Le Roy T."/>
            <person name="Cani P.D."/>
        </authorList>
    </citation>
    <scope>NUCLEOTIDE SEQUENCE [LARGE SCALE GENOMIC DNA]</scope>
    <source>
        <strain evidence="4 6">DSM 105722</strain>
    </source>
</reference>
<keyword evidence="1" id="KW-0812">Transmembrane</keyword>
<keyword evidence="6" id="KW-1185">Reference proteome</keyword>
<evidence type="ECO:0000313" key="6">
    <source>
        <dbReference type="Proteomes" id="UP001302374"/>
    </source>
</evidence>
<feature type="transmembrane region" description="Helical" evidence="1">
    <location>
        <begin position="146"/>
        <end position="167"/>
    </location>
</feature>
<feature type="transmembrane region" description="Helical" evidence="1">
    <location>
        <begin position="261"/>
        <end position="282"/>
    </location>
</feature>
<feature type="transmembrane region" description="Helical" evidence="1">
    <location>
        <begin position="21"/>
        <end position="41"/>
    </location>
</feature>